<sequence>MYYLLLLLLFLITLGIAAYILNGRDILSPWLISITVISLSVIVCLVNVGKWNIEIYPLTILLLFLALLLFGVGDVVSKTLGRSFFKSNNHRLFDEKPIKVSSGITMLFVIFMGGTLFLYFRYIYSISLLAGNSGGYDEMFKFARYAVINTKYQTEVPSYLSHFLMMSKTIAYVYIFSLIYNKLFFNRINISYFFPIIMYGIQISISTARIDFIRLIVYILMLFFILWKKSNNWDRMVDVKIILLGVVGIIVFLILFRFLGFLTGKTDVRNLWDDISIYIGSSIVGLNQYLREPGQSEFFGKETLYNIYTILRKLRLTSVAEYNTPLEFIYFSDFRTNIYTSLRRYIQDYGQFGMLFIFFIQGMFYSGWMEKIKRTTTSAINIIIFCSIFYPVVEVAIDEQFVSNIFTLATLYQSIYLYIFFHLITRRKIYFN</sequence>
<feature type="transmembrane region" description="Helical" evidence="1">
    <location>
        <begin position="186"/>
        <end position="205"/>
    </location>
</feature>
<reference evidence="2 3" key="1">
    <citation type="submission" date="2020-12" db="EMBL/GenBank/DDBJ databases">
        <title>Vagococcus allomyrinae sp. nov. and Enterococcus lavae sp. nov., isolated from the larvae of Allomyrina dichotoma.</title>
        <authorList>
            <person name="Lee S.D."/>
        </authorList>
    </citation>
    <scope>NUCLEOTIDE SEQUENCE [LARGE SCALE GENOMIC DNA]</scope>
    <source>
        <strain evidence="2 3">BWM-S5</strain>
    </source>
</reference>
<feature type="transmembrane region" description="Helical" evidence="1">
    <location>
        <begin position="212"/>
        <end position="227"/>
    </location>
</feature>
<dbReference type="Proteomes" id="UP000673375">
    <property type="component" value="Unassembled WGS sequence"/>
</dbReference>
<name>A0ABS4CI96_9ENTE</name>
<keyword evidence="1" id="KW-0812">Transmembrane</keyword>
<evidence type="ECO:0000256" key="1">
    <source>
        <dbReference type="SAM" id="Phobius"/>
    </source>
</evidence>
<comment type="caution">
    <text evidence="2">The sequence shown here is derived from an EMBL/GenBank/DDBJ whole genome shotgun (WGS) entry which is preliminary data.</text>
</comment>
<gene>
    <name evidence="2" type="ORF">I6N96_08640</name>
</gene>
<proteinExistence type="predicted"/>
<keyword evidence="3" id="KW-1185">Reference proteome</keyword>
<keyword evidence="1" id="KW-1133">Transmembrane helix</keyword>
<dbReference type="NCBIfam" id="TIGR04370">
    <property type="entry name" value="glyco_rpt_poly"/>
    <property type="match status" value="1"/>
</dbReference>
<evidence type="ECO:0000313" key="3">
    <source>
        <dbReference type="Proteomes" id="UP000673375"/>
    </source>
</evidence>
<keyword evidence="1" id="KW-0472">Membrane</keyword>
<feature type="transmembrane region" description="Helical" evidence="1">
    <location>
        <begin position="405"/>
        <end position="424"/>
    </location>
</feature>
<dbReference type="EMBL" id="JAEDXU010000004">
    <property type="protein sequence ID" value="MBP1046350.1"/>
    <property type="molecule type" value="Genomic_DNA"/>
</dbReference>
<feature type="transmembrane region" description="Helical" evidence="1">
    <location>
        <begin position="60"/>
        <end position="80"/>
    </location>
</feature>
<feature type="transmembrane region" description="Helical" evidence="1">
    <location>
        <begin position="375"/>
        <end position="393"/>
    </location>
</feature>
<feature type="transmembrane region" description="Helical" evidence="1">
    <location>
        <begin position="239"/>
        <end position="259"/>
    </location>
</feature>
<organism evidence="2 3">
    <name type="scientific">Enterococcus larvae</name>
    <dbReference type="NCBI Taxonomy" id="2794352"/>
    <lineage>
        <taxon>Bacteria</taxon>
        <taxon>Bacillati</taxon>
        <taxon>Bacillota</taxon>
        <taxon>Bacilli</taxon>
        <taxon>Lactobacillales</taxon>
        <taxon>Enterococcaceae</taxon>
        <taxon>Enterococcus</taxon>
    </lineage>
</organism>
<dbReference type="RefSeq" id="WP_209557178.1">
    <property type="nucleotide sequence ID" value="NZ_JAEDXU010000004.1"/>
</dbReference>
<protein>
    <submittedName>
        <fullName evidence="2">Oligosaccharide repeat unit polymerase</fullName>
    </submittedName>
</protein>
<feature type="transmembrane region" description="Helical" evidence="1">
    <location>
        <begin position="349"/>
        <end position="368"/>
    </location>
</feature>
<feature type="transmembrane region" description="Helical" evidence="1">
    <location>
        <begin position="100"/>
        <end position="120"/>
    </location>
</feature>
<feature type="transmembrane region" description="Helical" evidence="1">
    <location>
        <begin position="27"/>
        <end position="48"/>
    </location>
</feature>
<evidence type="ECO:0000313" key="2">
    <source>
        <dbReference type="EMBL" id="MBP1046350.1"/>
    </source>
</evidence>
<accession>A0ABS4CI96</accession>